<feature type="transmembrane region" description="Helical" evidence="1">
    <location>
        <begin position="26"/>
        <end position="46"/>
    </location>
</feature>
<dbReference type="EMBL" id="QOCW01000011">
    <property type="protein sequence ID" value="RBW69336.1"/>
    <property type="molecule type" value="Genomic_DNA"/>
</dbReference>
<dbReference type="OrthoDB" id="2412610at2"/>
<keyword evidence="3" id="KW-1185">Reference proteome</keyword>
<reference evidence="2 3" key="1">
    <citation type="submission" date="2018-07" db="EMBL/GenBank/DDBJ databases">
        <title>Lottiidibacillus patelloidae gen. nov., sp. nov., isolated from the intestinal tract of a marine limpet and the reclassification of B. taeanensis BH030017T, B. algicola KMM 3737T and B. hwajinpoensis SW-72T as genus Lottiidibacillus.</title>
        <authorList>
            <person name="Liu R."/>
            <person name="Huang Z."/>
        </authorList>
    </citation>
    <scope>NUCLEOTIDE SEQUENCE [LARGE SCALE GENOMIC DNA]</scope>
    <source>
        <strain evidence="2 3">BH030017</strain>
    </source>
</reference>
<protein>
    <submittedName>
        <fullName evidence="2">DUF2140 domain-containing protein</fullName>
    </submittedName>
</protein>
<dbReference type="Proteomes" id="UP000253314">
    <property type="component" value="Unassembled WGS sequence"/>
</dbReference>
<keyword evidence="1" id="KW-0472">Membrane</keyword>
<comment type="caution">
    <text evidence="2">The sequence shown here is derived from an EMBL/GenBank/DDBJ whole genome shotgun (WGS) entry which is preliminary data.</text>
</comment>
<dbReference type="AlphaFoldDB" id="A0A366XUJ7"/>
<name>A0A366XUJ7_9BACI</name>
<proteinExistence type="predicted"/>
<keyword evidence="1" id="KW-1133">Transmembrane helix</keyword>
<dbReference type="InterPro" id="IPR018672">
    <property type="entry name" value="DUF2140"/>
</dbReference>
<evidence type="ECO:0000256" key="1">
    <source>
        <dbReference type="SAM" id="Phobius"/>
    </source>
</evidence>
<gene>
    <name evidence="2" type="ORF">DS031_11905</name>
</gene>
<keyword evidence="1" id="KW-0812">Transmembrane</keyword>
<dbReference type="Pfam" id="PF09911">
    <property type="entry name" value="DUF2140"/>
    <property type="match status" value="1"/>
</dbReference>
<evidence type="ECO:0000313" key="2">
    <source>
        <dbReference type="EMBL" id="RBW69336.1"/>
    </source>
</evidence>
<evidence type="ECO:0000313" key="3">
    <source>
        <dbReference type="Proteomes" id="UP000253314"/>
    </source>
</evidence>
<sequence length="219" mass="25239">MKYCITKTYNVASKIGWVSMKNFWKIAFFSLLAVIIAAVTSILLLINMHLPDLEEIELSQNKNSLVGNPIFTIQAKKANLNQLIDEQLEPMNNKEQPIRYTVLLKDHVIFQGSLTVFNRELDFSMLLDPEVQENGDLLLKQKSFQIGFLKVPSDEVLRFLQKSASLPEWVIVQPKKESVYVALTELEFKENMSIKAKHIDLKNDHIVFEVYYSTENTTN</sequence>
<accession>A0A366XUJ7</accession>
<organism evidence="2 3">
    <name type="scientific">Bacillus taeanensis</name>
    <dbReference type="NCBI Taxonomy" id="273032"/>
    <lineage>
        <taxon>Bacteria</taxon>
        <taxon>Bacillati</taxon>
        <taxon>Bacillota</taxon>
        <taxon>Bacilli</taxon>
        <taxon>Bacillales</taxon>
        <taxon>Bacillaceae</taxon>
        <taxon>Bacillus</taxon>
    </lineage>
</organism>